<dbReference type="STRING" id="688867.SAMN05660236_4587"/>
<organism evidence="1 2">
    <name type="scientific">Ohtaekwangia koreensis</name>
    <dbReference type="NCBI Taxonomy" id="688867"/>
    <lineage>
        <taxon>Bacteria</taxon>
        <taxon>Pseudomonadati</taxon>
        <taxon>Bacteroidota</taxon>
        <taxon>Cytophagia</taxon>
        <taxon>Cytophagales</taxon>
        <taxon>Fulvivirgaceae</taxon>
        <taxon>Ohtaekwangia</taxon>
    </lineage>
</organism>
<dbReference type="EMBL" id="FUZU01000003">
    <property type="protein sequence ID" value="SKC83898.1"/>
    <property type="molecule type" value="Genomic_DNA"/>
</dbReference>
<gene>
    <name evidence="1" type="ORF">SAMN05660236_4587</name>
</gene>
<accession>A0A1T5M7V3</accession>
<evidence type="ECO:0000313" key="2">
    <source>
        <dbReference type="Proteomes" id="UP000190961"/>
    </source>
</evidence>
<name>A0A1T5M7V3_9BACT</name>
<protein>
    <submittedName>
        <fullName evidence="1">Uncharacterized protein</fullName>
    </submittedName>
</protein>
<keyword evidence="2" id="KW-1185">Reference proteome</keyword>
<dbReference type="Proteomes" id="UP000190961">
    <property type="component" value="Unassembled WGS sequence"/>
</dbReference>
<proteinExistence type="predicted"/>
<sequence>MYYKIHWRNPSKVISQIYGSGQTPFTVNRFHIVFDALSSDDLFKFQYSHIATRRLLEIFRENQFTGLGICKELIVEISGEFKDVYTSEPLPSYFLLAVKGTPGGDDIGITADYDLVISARVLNELNGVNISDVDIEEF</sequence>
<evidence type="ECO:0000313" key="1">
    <source>
        <dbReference type="EMBL" id="SKC83898.1"/>
    </source>
</evidence>
<dbReference type="AlphaFoldDB" id="A0A1T5M7V3"/>
<reference evidence="1 2" key="1">
    <citation type="submission" date="2017-02" db="EMBL/GenBank/DDBJ databases">
        <authorList>
            <person name="Peterson S.W."/>
        </authorList>
    </citation>
    <scope>NUCLEOTIDE SEQUENCE [LARGE SCALE GENOMIC DNA]</scope>
    <source>
        <strain evidence="1 2">DSM 25262</strain>
    </source>
</reference>